<proteinExistence type="predicted"/>
<comment type="caution">
    <text evidence="1">The sequence shown here is derived from an EMBL/GenBank/DDBJ whole genome shotgun (WGS) entry which is preliminary data.</text>
</comment>
<evidence type="ECO:0000313" key="1">
    <source>
        <dbReference type="EMBL" id="OWK45595.1"/>
    </source>
</evidence>
<organism evidence="1 2">
    <name type="scientific">Fimbriiglobus ruber</name>
    <dbReference type="NCBI Taxonomy" id="1908690"/>
    <lineage>
        <taxon>Bacteria</taxon>
        <taxon>Pseudomonadati</taxon>
        <taxon>Planctomycetota</taxon>
        <taxon>Planctomycetia</taxon>
        <taxon>Gemmatales</taxon>
        <taxon>Gemmataceae</taxon>
        <taxon>Fimbriiglobus</taxon>
    </lineage>
</organism>
<dbReference type="EMBL" id="NIDE01000002">
    <property type="protein sequence ID" value="OWK45595.1"/>
    <property type="molecule type" value="Genomic_DNA"/>
</dbReference>
<dbReference type="AlphaFoldDB" id="A0A225EAK8"/>
<accession>A0A225EAK8</accession>
<dbReference type="Proteomes" id="UP000214646">
    <property type="component" value="Unassembled WGS sequence"/>
</dbReference>
<evidence type="ECO:0000313" key="2">
    <source>
        <dbReference type="Proteomes" id="UP000214646"/>
    </source>
</evidence>
<gene>
    <name evidence="1" type="ORF">FRUB_01926</name>
</gene>
<protein>
    <submittedName>
        <fullName evidence="1">Uncharacterized protein</fullName>
    </submittedName>
</protein>
<sequence length="43" mass="4300">MAQPVSAALILNGASLLTSNDLTASTLADFHAGDPSSREGVIS</sequence>
<reference evidence="2" key="1">
    <citation type="submission" date="2017-06" db="EMBL/GenBank/DDBJ databases">
        <title>Genome analysis of Fimbriiglobus ruber SP5, the first member of the order Planctomycetales with confirmed chitinolytic capability.</title>
        <authorList>
            <person name="Ravin N.V."/>
            <person name="Rakitin A.L."/>
            <person name="Ivanova A.A."/>
            <person name="Beletsky A.V."/>
            <person name="Kulichevskaya I.S."/>
            <person name="Mardanov A.V."/>
            <person name="Dedysh S.N."/>
        </authorList>
    </citation>
    <scope>NUCLEOTIDE SEQUENCE [LARGE SCALE GENOMIC DNA]</scope>
    <source>
        <strain evidence="2">SP5</strain>
    </source>
</reference>
<name>A0A225EAK8_9BACT</name>
<keyword evidence="2" id="KW-1185">Reference proteome</keyword>